<protein>
    <submittedName>
        <fullName evidence="1">Uncharacterized protein</fullName>
    </submittedName>
</protein>
<dbReference type="AlphaFoldDB" id="X1C6Q9"/>
<comment type="caution">
    <text evidence="1">The sequence shown here is derived from an EMBL/GenBank/DDBJ whole genome shotgun (WGS) entry which is preliminary data.</text>
</comment>
<proteinExistence type="predicted"/>
<reference evidence="1" key="1">
    <citation type="journal article" date="2014" name="Front. Microbiol.">
        <title>High frequency of phylogenetically diverse reductive dehalogenase-homologous genes in deep subseafloor sedimentary metagenomes.</title>
        <authorList>
            <person name="Kawai M."/>
            <person name="Futagami T."/>
            <person name="Toyoda A."/>
            <person name="Takaki Y."/>
            <person name="Nishi S."/>
            <person name="Hori S."/>
            <person name="Arai W."/>
            <person name="Tsubouchi T."/>
            <person name="Morono Y."/>
            <person name="Uchiyama I."/>
            <person name="Ito T."/>
            <person name="Fujiyama A."/>
            <person name="Inagaki F."/>
            <person name="Takami H."/>
        </authorList>
    </citation>
    <scope>NUCLEOTIDE SEQUENCE</scope>
    <source>
        <strain evidence="1">Expedition CK06-06</strain>
    </source>
</reference>
<name>X1C6Q9_9ZZZZ</name>
<organism evidence="1">
    <name type="scientific">marine sediment metagenome</name>
    <dbReference type="NCBI Taxonomy" id="412755"/>
    <lineage>
        <taxon>unclassified sequences</taxon>
        <taxon>metagenomes</taxon>
        <taxon>ecological metagenomes</taxon>
    </lineage>
</organism>
<accession>X1C6Q9</accession>
<sequence>MDSNQPILNSKSNNKFLTDNTLTLEQLKIYIRLRYITYKDAGLKAGISACRVRQIITGKNLPKSSKIIHQISEGWGIDPVKLTLLFDKYREEKLEYKGDDENVS</sequence>
<dbReference type="EMBL" id="BART01026028">
    <property type="protein sequence ID" value="GAG92078.1"/>
    <property type="molecule type" value="Genomic_DNA"/>
</dbReference>
<evidence type="ECO:0000313" key="1">
    <source>
        <dbReference type="EMBL" id="GAG92078.1"/>
    </source>
</evidence>
<gene>
    <name evidence="1" type="ORF">S01H4_46553</name>
</gene>